<dbReference type="Proteomes" id="UP001447857">
    <property type="component" value="Chromosome"/>
</dbReference>
<dbReference type="InterPro" id="IPR029044">
    <property type="entry name" value="Nucleotide-diphossugar_trans"/>
</dbReference>
<evidence type="ECO:0000313" key="2">
    <source>
        <dbReference type="EMBL" id="WXK50686.1"/>
    </source>
</evidence>
<gene>
    <name evidence="2" type="ORF">V6624_03405</name>
</gene>
<dbReference type="InterPro" id="IPR001173">
    <property type="entry name" value="Glyco_trans_2-like"/>
</dbReference>
<name>A0ABZ2Q8D2_9FLAO</name>
<protein>
    <submittedName>
        <fullName evidence="2">Glycosyltransferase</fullName>
        <ecNumber evidence="2">2.4.-.-</ecNumber>
    </submittedName>
</protein>
<proteinExistence type="predicted"/>
<feature type="domain" description="Glycosyltransferase 2-like" evidence="1">
    <location>
        <begin position="3"/>
        <end position="165"/>
    </location>
</feature>
<accession>A0ABZ2Q8D2</accession>
<organism evidence="2 3">
    <name type="scientific">Flavobacterium ginsenosidimutans</name>
    <dbReference type="NCBI Taxonomy" id="687844"/>
    <lineage>
        <taxon>Bacteria</taxon>
        <taxon>Pseudomonadati</taxon>
        <taxon>Bacteroidota</taxon>
        <taxon>Flavobacteriia</taxon>
        <taxon>Flavobacteriales</taxon>
        <taxon>Flavobacteriaceae</taxon>
        <taxon>Flavobacterium</taxon>
    </lineage>
</organism>
<reference evidence="2 3" key="1">
    <citation type="submission" date="2024-02" db="EMBL/GenBank/DDBJ databases">
        <title>complete genome of Flavobacterium ginsenosidimutans Str. YTB16.</title>
        <authorList>
            <person name="Wang Q."/>
        </authorList>
    </citation>
    <scope>NUCLEOTIDE SEQUENCE [LARGE SCALE GENOMIC DNA]</scope>
    <source>
        <strain evidence="2 3">YTB16</strain>
    </source>
</reference>
<evidence type="ECO:0000259" key="1">
    <source>
        <dbReference type="Pfam" id="PF00535"/>
    </source>
</evidence>
<keyword evidence="2" id="KW-0328">Glycosyltransferase</keyword>
<keyword evidence="2" id="KW-0808">Transferase</keyword>
<dbReference type="Gene3D" id="3.90.550.10">
    <property type="entry name" value="Spore Coat Polysaccharide Biosynthesis Protein SpsA, Chain A"/>
    <property type="match status" value="1"/>
</dbReference>
<dbReference type="Pfam" id="PF00535">
    <property type="entry name" value="Glycos_transf_2"/>
    <property type="match status" value="1"/>
</dbReference>
<dbReference type="RefSeq" id="WP_111287521.1">
    <property type="nucleotide sequence ID" value="NZ_CP147988.1"/>
</dbReference>
<evidence type="ECO:0000313" key="3">
    <source>
        <dbReference type="Proteomes" id="UP001447857"/>
    </source>
</evidence>
<dbReference type="GO" id="GO:0016757">
    <property type="term" value="F:glycosyltransferase activity"/>
    <property type="evidence" value="ECO:0007669"/>
    <property type="project" value="UniProtKB-KW"/>
</dbReference>
<keyword evidence="3" id="KW-1185">Reference proteome</keyword>
<dbReference type="SUPFAM" id="SSF53448">
    <property type="entry name" value="Nucleotide-diphospho-sugar transferases"/>
    <property type="match status" value="1"/>
</dbReference>
<sequence>MLSILIPVYNYNVFKLVYELKQQADNLGIEYEILAQDDLSQKFTNENSQINTLENCSFSINAENLGRGRNINLLCSKSKYNFTLIMEADALPENEFYLKNYIELLSNSTSVIFGGVKYPDIVPSKEKLLRWKYGLKRETKSLNQRLKNNYDFVFTWNLLLKKEILLQFPFPEFIKDYGYEDLIFIENLRLNSVPVVHIENLLIHYNNEDSIDFIEKSEKAVQNLYNLVRFHKIDPKSARLTKVHSLLKKLYLTGIIKTIYRLTKKRILANLTSENPNLYLLDFYKLGFYCDLKK</sequence>
<dbReference type="EC" id="2.4.-.-" evidence="2"/>
<dbReference type="EMBL" id="CP147988">
    <property type="protein sequence ID" value="WXK50686.1"/>
    <property type="molecule type" value="Genomic_DNA"/>
</dbReference>